<dbReference type="STRING" id="70996.SE18_14345"/>
<dbReference type="RefSeq" id="WP_054535148.1">
    <property type="nucleotide sequence ID" value="NZ_LGKP01000022.1"/>
</dbReference>
<feature type="domain" description="NADP-dependent oxidoreductase" evidence="1">
    <location>
        <begin position="19"/>
        <end position="281"/>
    </location>
</feature>
<dbReference type="PANTHER" id="PTHR43312">
    <property type="entry name" value="D-THREO-ALDOSE 1-DEHYDROGENASE"/>
    <property type="match status" value="1"/>
</dbReference>
<reference evidence="2 3" key="1">
    <citation type="submission" date="2015-07" db="EMBL/GenBank/DDBJ databases">
        <title>Whole genome sequence of Herpetosiphon geysericola DSM 7119.</title>
        <authorList>
            <person name="Hemp J."/>
            <person name="Ward L.M."/>
            <person name="Pace L.A."/>
            <person name="Fischer W.W."/>
        </authorList>
    </citation>
    <scope>NUCLEOTIDE SEQUENCE [LARGE SCALE GENOMIC DNA]</scope>
    <source>
        <strain evidence="2 3">DSM 7119</strain>
    </source>
</reference>
<dbReference type="InterPro" id="IPR053135">
    <property type="entry name" value="AKR2_Oxidoreductase"/>
</dbReference>
<protein>
    <submittedName>
        <fullName evidence="2">Aldo/keto reductase</fullName>
    </submittedName>
</protein>
<dbReference type="Pfam" id="PF00248">
    <property type="entry name" value="Aldo_ket_red"/>
    <property type="match status" value="1"/>
</dbReference>
<evidence type="ECO:0000313" key="3">
    <source>
        <dbReference type="Proteomes" id="UP000050277"/>
    </source>
</evidence>
<keyword evidence="3" id="KW-1185">Reference proteome</keyword>
<dbReference type="EMBL" id="LGKP01000022">
    <property type="protein sequence ID" value="KPL86059.1"/>
    <property type="molecule type" value="Genomic_DNA"/>
</dbReference>
<dbReference type="PATRIC" id="fig|70996.4.peg.3502"/>
<organism evidence="2 3">
    <name type="scientific">Herpetosiphon geysericola</name>
    <dbReference type="NCBI Taxonomy" id="70996"/>
    <lineage>
        <taxon>Bacteria</taxon>
        <taxon>Bacillati</taxon>
        <taxon>Chloroflexota</taxon>
        <taxon>Chloroflexia</taxon>
        <taxon>Herpetosiphonales</taxon>
        <taxon>Herpetosiphonaceae</taxon>
        <taxon>Herpetosiphon</taxon>
    </lineage>
</organism>
<dbReference type="InterPro" id="IPR036812">
    <property type="entry name" value="NAD(P)_OxRdtase_dom_sf"/>
</dbReference>
<name>A0A0P6Y9Z5_9CHLR</name>
<sequence>MNGGSLREFGATGLQVSALGFGAGHIGGNELTESEVGTLLNGLLDLGINLIDTARGYGLSEERIGRHLHQRRHEFVLSTKIGYGIEGYDDWTSPIITAGIDAALRQMQTDYLDIVHFHSCPLETLRAGDVIEALDRAVQAGKVLVTAYSGDNAPLEWAVQAGHFGAIECSVNLADQRVIGQILPQAQHQQLGVIAKRPVANVAWRFQQRPVGDYAEVYWERLQAMQLDLDPEHLLGIALRFTAYTPGVHSCIVGSRKLEHMQHNLALLNQGPLEPQLYQYLASQFQAHDRGWVGQI</sequence>
<dbReference type="Gene3D" id="3.20.20.100">
    <property type="entry name" value="NADP-dependent oxidoreductase domain"/>
    <property type="match status" value="1"/>
</dbReference>
<dbReference type="InterPro" id="IPR023210">
    <property type="entry name" value="NADP_OxRdtase_dom"/>
</dbReference>
<dbReference type="SUPFAM" id="SSF51430">
    <property type="entry name" value="NAD(P)-linked oxidoreductase"/>
    <property type="match status" value="1"/>
</dbReference>
<dbReference type="PANTHER" id="PTHR43312:SF1">
    <property type="entry name" value="NADP-DEPENDENT OXIDOREDUCTASE DOMAIN-CONTAINING PROTEIN"/>
    <property type="match status" value="1"/>
</dbReference>
<evidence type="ECO:0000313" key="2">
    <source>
        <dbReference type="EMBL" id="KPL86059.1"/>
    </source>
</evidence>
<comment type="caution">
    <text evidence="2">The sequence shown here is derived from an EMBL/GenBank/DDBJ whole genome shotgun (WGS) entry which is preliminary data.</text>
</comment>
<gene>
    <name evidence="2" type="ORF">SE18_14345</name>
</gene>
<evidence type="ECO:0000259" key="1">
    <source>
        <dbReference type="Pfam" id="PF00248"/>
    </source>
</evidence>
<dbReference type="CDD" id="cd19095">
    <property type="entry name" value="AKR_PA4992-like"/>
    <property type="match status" value="1"/>
</dbReference>
<accession>A0A0P6Y9Z5</accession>
<dbReference type="OrthoDB" id="9773828at2"/>
<dbReference type="Proteomes" id="UP000050277">
    <property type="component" value="Unassembled WGS sequence"/>
</dbReference>
<proteinExistence type="predicted"/>
<dbReference type="AlphaFoldDB" id="A0A0P6Y9Z5"/>